<reference evidence="7" key="1">
    <citation type="submission" date="2021-02" db="EMBL/GenBank/DDBJ databases">
        <authorList>
            <person name="Nowell W R."/>
        </authorList>
    </citation>
    <scope>NUCLEOTIDE SEQUENCE</scope>
</reference>
<dbReference type="EMBL" id="CAJOBG010001913">
    <property type="protein sequence ID" value="CAF3968528.1"/>
    <property type="molecule type" value="Genomic_DNA"/>
</dbReference>
<keyword evidence="3" id="KW-1133">Transmembrane helix</keyword>
<dbReference type="InterPro" id="IPR000859">
    <property type="entry name" value="CUB_dom"/>
</dbReference>
<feature type="disulfide bond" evidence="2">
    <location>
        <begin position="121"/>
        <end position="148"/>
    </location>
</feature>
<comment type="caution">
    <text evidence="7">The sequence shown here is derived from an EMBL/GenBank/DDBJ whole genome shotgun (WGS) entry which is preliminary data.</text>
</comment>
<evidence type="ECO:0000313" key="6">
    <source>
        <dbReference type="EMBL" id="CAF2118814.1"/>
    </source>
</evidence>
<dbReference type="SUPFAM" id="SSF49854">
    <property type="entry name" value="Spermadhesin, CUB domain"/>
    <property type="match status" value="1"/>
</dbReference>
<evidence type="ECO:0000256" key="3">
    <source>
        <dbReference type="SAM" id="Phobius"/>
    </source>
</evidence>
<keyword evidence="4" id="KW-0732">Signal</keyword>
<accession>A0A819LWC6</accession>
<protein>
    <recommendedName>
        <fullName evidence="5">CUB domain-containing protein</fullName>
    </recommendedName>
</protein>
<proteinExistence type="predicted"/>
<name>A0A819LWC6_9BILA</name>
<dbReference type="SMART" id="SM00042">
    <property type="entry name" value="CUB"/>
    <property type="match status" value="1"/>
</dbReference>
<organism evidence="7 8">
    <name type="scientific">Rotaria magnacalcarata</name>
    <dbReference type="NCBI Taxonomy" id="392030"/>
    <lineage>
        <taxon>Eukaryota</taxon>
        <taxon>Metazoa</taxon>
        <taxon>Spiralia</taxon>
        <taxon>Gnathifera</taxon>
        <taxon>Rotifera</taxon>
        <taxon>Eurotatoria</taxon>
        <taxon>Bdelloidea</taxon>
        <taxon>Philodinida</taxon>
        <taxon>Philodinidae</taxon>
        <taxon>Rotaria</taxon>
    </lineage>
</organism>
<keyword evidence="1 2" id="KW-1015">Disulfide bond</keyword>
<dbReference type="Gene3D" id="2.60.120.740">
    <property type="match status" value="1"/>
</dbReference>
<dbReference type="Proteomes" id="UP000663866">
    <property type="component" value="Unassembled WGS sequence"/>
</dbReference>
<keyword evidence="3" id="KW-0472">Membrane</keyword>
<evidence type="ECO:0000313" key="7">
    <source>
        <dbReference type="EMBL" id="CAF3968528.1"/>
    </source>
</evidence>
<feature type="signal peptide" evidence="4">
    <location>
        <begin position="1"/>
        <end position="15"/>
    </location>
</feature>
<dbReference type="InterPro" id="IPR035914">
    <property type="entry name" value="Sperma_CUB_dom_sf"/>
</dbReference>
<dbReference type="PROSITE" id="PS01180">
    <property type="entry name" value="CUB"/>
    <property type="match status" value="1"/>
</dbReference>
<dbReference type="CDD" id="cd00041">
    <property type="entry name" value="CUB"/>
    <property type="match status" value="1"/>
</dbReference>
<evidence type="ECO:0000256" key="4">
    <source>
        <dbReference type="SAM" id="SignalP"/>
    </source>
</evidence>
<evidence type="ECO:0000256" key="2">
    <source>
        <dbReference type="PROSITE-ProRule" id="PRU00059"/>
    </source>
</evidence>
<feature type="chain" id="PRO_5035618936" description="CUB domain-containing protein" evidence="4">
    <location>
        <begin position="16"/>
        <end position="477"/>
    </location>
</feature>
<dbReference type="Pfam" id="PF00431">
    <property type="entry name" value="CUB"/>
    <property type="match status" value="1"/>
</dbReference>
<feature type="disulfide bond" evidence="2">
    <location>
        <begin position="172"/>
        <end position="189"/>
    </location>
</feature>
<keyword evidence="3" id="KW-0812">Transmembrane</keyword>
<evidence type="ECO:0000259" key="5">
    <source>
        <dbReference type="PROSITE" id="PS01180"/>
    </source>
</evidence>
<gene>
    <name evidence="7" type="ORF">OVN521_LOCUS13230</name>
    <name evidence="6" type="ORF">WKI299_LOCUS23950</name>
</gene>
<dbReference type="Proteomes" id="UP000663856">
    <property type="component" value="Unassembled WGS sequence"/>
</dbReference>
<evidence type="ECO:0000313" key="8">
    <source>
        <dbReference type="Proteomes" id="UP000663866"/>
    </source>
</evidence>
<feature type="domain" description="CUB" evidence="5">
    <location>
        <begin position="121"/>
        <end position="228"/>
    </location>
</feature>
<keyword evidence="8" id="KW-1185">Reference proteome</keyword>
<feature type="transmembrane region" description="Helical" evidence="3">
    <location>
        <begin position="339"/>
        <end position="362"/>
    </location>
</feature>
<dbReference type="Gene3D" id="2.60.120.290">
    <property type="entry name" value="Spermadhesin, CUB domain"/>
    <property type="match status" value="1"/>
</dbReference>
<dbReference type="CDD" id="cd22823">
    <property type="entry name" value="Gal_Rha_Lectin"/>
    <property type="match status" value="1"/>
</dbReference>
<dbReference type="EMBL" id="CAJNRF010010243">
    <property type="protein sequence ID" value="CAF2118814.1"/>
    <property type="molecule type" value="Genomic_DNA"/>
</dbReference>
<dbReference type="InterPro" id="IPR043159">
    <property type="entry name" value="Lectin_gal-bd_sf"/>
</dbReference>
<dbReference type="AlphaFoldDB" id="A0A819LWC6"/>
<evidence type="ECO:0000256" key="1">
    <source>
        <dbReference type="ARBA" id="ARBA00023157"/>
    </source>
</evidence>
<sequence>MFLVLIFGLPCLIFAHIGYSTQSYCLDEINTDKLLLQCPDNQLIKIGRIIYGYSWSNDCSYIDKDCTMDVPREDIVCSTISNCTVRVVEHPLILQDCWNLAASYIQAEYECLRDYSLTNICQSQDLTLSHGFLSTPNYPYGFLSNLNCLCTLVASPDHSIVLEIINFYLPTCAEAGLLLWIGQDSQTKCLTQEPVTLVSSIQQNVTFRFYTLKTTNKQAGFLMKYSVLPESNNATVRLQCYVASSSSSSSMNRSIISNSLLASKYFRQSPNLFNHENEKESSVTHSDDFSKRLRPITSMIETYSDLLPANRPQQSQGLNQSIYKQYLLPNSTTFSSSNINLIIIFIVAVIVFLIIINVLLWFMCSLRLNSSKSTSSVENLCSHKMHLNKKPKSPIHHELGQSSNRLKTLHSLLYLDHRTVDINPIKTNLSRDIDSCLSEYHIPSHSTSTSVNHDFIIKSQSNEITDEPRQINSWDDI</sequence>